<comment type="caution">
    <text evidence="2">The sequence shown here is derived from an EMBL/GenBank/DDBJ whole genome shotgun (WGS) entry which is preliminary data.</text>
</comment>
<evidence type="ECO:0000313" key="3">
    <source>
        <dbReference type="Proteomes" id="UP001161691"/>
    </source>
</evidence>
<evidence type="ECO:0000256" key="1">
    <source>
        <dbReference type="SAM" id="SignalP"/>
    </source>
</evidence>
<sequence length="278" mass="29171">MNPIHRTLRLIAAGTAAAAFAGIPSIALAGPPLAGRASDGGTLPIARTEIVYTNRDPELAEALNLREGIDVEADLDEAGSPVRWRVLTDGALRFAFMQAAEIDYLKKPEVKFEDVTGDGVPELLIYRKAAKVEAGTGLSIYDGADGFRLLFDVTDPAFTIADLAQRYELKGIAGGGVKLTDPASGLSGVIPGVPAKGATVDPVTSYVISPGKIVAAQRVSAVKSDGERSAIGWLRTAYTYRYGAFVPELETLADASGKQVAQKDLLASEGPTTPDDDI</sequence>
<dbReference type="Proteomes" id="UP001161691">
    <property type="component" value="Unassembled WGS sequence"/>
</dbReference>
<dbReference type="RefSeq" id="WP_282911553.1">
    <property type="nucleotide sequence ID" value="NZ_JAGRPV010000001.1"/>
</dbReference>
<keyword evidence="1" id="KW-0732">Signal</keyword>
<evidence type="ECO:0000313" key="2">
    <source>
        <dbReference type="EMBL" id="MDI4648875.1"/>
    </source>
</evidence>
<feature type="chain" id="PRO_5046587337" evidence="1">
    <location>
        <begin position="30"/>
        <end position="278"/>
    </location>
</feature>
<dbReference type="EMBL" id="JAGRPV010000001">
    <property type="protein sequence ID" value="MDI4648875.1"/>
    <property type="molecule type" value="Genomic_DNA"/>
</dbReference>
<organism evidence="2 3">
    <name type="scientific">Cohnella hashimotonis</name>
    <dbReference type="NCBI Taxonomy" id="2826895"/>
    <lineage>
        <taxon>Bacteria</taxon>
        <taxon>Bacillati</taxon>
        <taxon>Bacillota</taxon>
        <taxon>Bacilli</taxon>
        <taxon>Bacillales</taxon>
        <taxon>Paenibacillaceae</taxon>
        <taxon>Cohnella</taxon>
    </lineage>
</organism>
<accession>A0ABT6TQ40</accession>
<name>A0ABT6TQ40_9BACL</name>
<keyword evidence="3" id="KW-1185">Reference proteome</keyword>
<feature type="signal peptide" evidence="1">
    <location>
        <begin position="1"/>
        <end position="29"/>
    </location>
</feature>
<proteinExistence type="predicted"/>
<protein>
    <submittedName>
        <fullName evidence="2">Uncharacterized protein</fullName>
    </submittedName>
</protein>
<gene>
    <name evidence="2" type="ORF">KB449_28315</name>
</gene>
<reference evidence="2" key="1">
    <citation type="submission" date="2023-04" db="EMBL/GenBank/DDBJ databases">
        <title>Comparative genomic analysis of Cohnella hashimotonis sp. nov., isolated from the International Space Station.</title>
        <authorList>
            <person name="Venkateswaran K."/>
            <person name="Simpson A."/>
        </authorList>
    </citation>
    <scope>NUCLEOTIDE SEQUENCE</scope>
    <source>
        <strain evidence="2">F6_2S_P_1</strain>
    </source>
</reference>